<dbReference type="EMBL" id="FN554889">
    <property type="protein sequence ID" value="CBG70610.1"/>
    <property type="molecule type" value="Genomic_DNA"/>
</dbReference>
<dbReference type="GeneID" id="25123594"/>
<feature type="compositionally biased region" description="Acidic residues" evidence="1">
    <location>
        <begin position="1"/>
        <end position="11"/>
    </location>
</feature>
<protein>
    <submittedName>
        <fullName evidence="3">Putative membrane protein</fullName>
    </submittedName>
</protein>
<feature type="transmembrane region" description="Helical" evidence="2">
    <location>
        <begin position="147"/>
        <end position="169"/>
    </location>
</feature>
<dbReference type="HOGENOM" id="CLU_939840_0_0_11"/>
<keyword evidence="2" id="KW-1133">Transmembrane helix</keyword>
<accession>C9YTB3</accession>
<name>C9YTB3_STRSW</name>
<dbReference type="KEGG" id="scb:SCAB_35191"/>
<keyword evidence="2" id="KW-0812">Transmembrane</keyword>
<dbReference type="Proteomes" id="UP000001444">
    <property type="component" value="Chromosome"/>
</dbReference>
<feature type="compositionally biased region" description="Basic and acidic residues" evidence="1">
    <location>
        <begin position="205"/>
        <end position="223"/>
    </location>
</feature>
<dbReference type="AlphaFoldDB" id="C9YTB3"/>
<feature type="region of interest" description="Disordered" evidence="1">
    <location>
        <begin position="1"/>
        <end position="86"/>
    </location>
</feature>
<dbReference type="STRING" id="680198.SCAB_35191"/>
<evidence type="ECO:0000313" key="3">
    <source>
        <dbReference type="EMBL" id="CBG70610.1"/>
    </source>
</evidence>
<proteinExistence type="predicted"/>
<keyword evidence="2" id="KW-0472">Membrane</keyword>
<sequence>MTDSDEGPGGEDTDHRGLPHADREGHEMPSRRADPTGARRTGEAGEGGGGEPPADGCRGVSDAVGDGDPASGTAGPGSPGTGPTPFVDSLLAAAVRGGAGPGSAGEARAVAAFRAMWERGARTARTRRRDDWRPNARRRLQRSIRTTLAALLATLALGGVAVAAIGSAARDDEGAGREPMVDHGGDRRPRSTDNAPARPGPATADHPDRDRGPTASRQRDGVDPSHTGGKGNDKGKGNGNGTSEGDARRPSSRPGAAGVPDAPGPPDGVRKPPGAERGPAGTGRKPRGEVRAPETK</sequence>
<evidence type="ECO:0000313" key="4">
    <source>
        <dbReference type="Proteomes" id="UP000001444"/>
    </source>
</evidence>
<evidence type="ECO:0000256" key="2">
    <source>
        <dbReference type="SAM" id="Phobius"/>
    </source>
</evidence>
<feature type="compositionally biased region" description="Basic and acidic residues" evidence="1">
    <location>
        <begin position="286"/>
        <end position="296"/>
    </location>
</feature>
<dbReference type="RefSeq" id="WP_013001261.1">
    <property type="nucleotide sequence ID" value="NC_013929.1"/>
</dbReference>
<gene>
    <name evidence="3" type="ordered locus">SCAB_35191</name>
</gene>
<feature type="region of interest" description="Disordered" evidence="1">
    <location>
        <begin position="168"/>
        <end position="296"/>
    </location>
</feature>
<evidence type="ECO:0000256" key="1">
    <source>
        <dbReference type="SAM" id="MobiDB-lite"/>
    </source>
</evidence>
<reference evidence="3 4" key="1">
    <citation type="journal article" date="2010" name="Mol. Plant Microbe Interact.">
        <title>Streptomyces scabies 87-22 contains a coronafacic acid-like biosynthetic cluster that contributes to plant-microbe interactions.</title>
        <authorList>
            <person name="Bignell D.R."/>
            <person name="Seipke R.F."/>
            <person name="Huguet-Tapia J.C."/>
            <person name="Chambers A.H."/>
            <person name="Parry R.J."/>
            <person name="Loria R."/>
        </authorList>
    </citation>
    <scope>NUCLEOTIDE SEQUENCE [LARGE SCALE GENOMIC DNA]</scope>
    <source>
        <strain evidence="3 4">87.22</strain>
    </source>
</reference>
<keyword evidence="4" id="KW-1185">Reference proteome</keyword>
<organism evidence="3 4">
    <name type="scientific">Streptomyces scabiei (strain 87.22)</name>
    <dbReference type="NCBI Taxonomy" id="680198"/>
    <lineage>
        <taxon>Bacteria</taxon>
        <taxon>Bacillati</taxon>
        <taxon>Actinomycetota</taxon>
        <taxon>Actinomycetes</taxon>
        <taxon>Kitasatosporales</taxon>
        <taxon>Streptomycetaceae</taxon>
        <taxon>Streptomyces</taxon>
    </lineage>
</organism>
<feature type="compositionally biased region" description="Basic and acidic residues" evidence="1">
    <location>
        <begin position="169"/>
        <end position="191"/>
    </location>
</feature>
<feature type="compositionally biased region" description="Basic and acidic residues" evidence="1">
    <location>
        <begin position="12"/>
        <end position="34"/>
    </location>
</feature>